<evidence type="ECO:0000313" key="9">
    <source>
        <dbReference type="EMBL" id="OAQ40886.1"/>
    </source>
</evidence>
<evidence type="ECO:0000313" key="10">
    <source>
        <dbReference type="Proteomes" id="UP000078459"/>
    </source>
</evidence>
<feature type="transmembrane region" description="Helical" evidence="5">
    <location>
        <begin position="340"/>
        <end position="360"/>
    </location>
</feature>
<protein>
    <submittedName>
        <fullName evidence="9">Serine protease</fullName>
    </submittedName>
</protein>
<feature type="transmembrane region" description="Helical" evidence="5">
    <location>
        <begin position="301"/>
        <end position="320"/>
    </location>
</feature>
<dbReference type="GO" id="GO:0006508">
    <property type="term" value="P:proteolysis"/>
    <property type="evidence" value="ECO:0007669"/>
    <property type="project" value="UniProtKB-KW"/>
</dbReference>
<feature type="domain" description="NfeD1b N-terminal" evidence="8">
    <location>
        <begin position="25"/>
        <end position="206"/>
    </location>
</feature>
<comment type="subcellular location">
    <subcellularLocation>
        <location evidence="1">Membrane</location>
        <topology evidence="1">Multi-pass membrane protein</topology>
    </subcellularLocation>
</comment>
<feature type="transmembrane region" description="Helical" evidence="5">
    <location>
        <begin position="250"/>
        <end position="269"/>
    </location>
</feature>
<dbReference type="InterPro" id="IPR052165">
    <property type="entry name" value="Membrane_assoc_protease"/>
</dbReference>
<dbReference type="EMBL" id="LWHJ01000022">
    <property type="protein sequence ID" value="OAQ40886.1"/>
    <property type="molecule type" value="Genomic_DNA"/>
</dbReference>
<dbReference type="InterPro" id="IPR012340">
    <property type="entry name" value="NA-bd_OB-fold"/>
</dbReference>
<feature type="transmembrane region" description="Helical" evidence="5">
    <location>
        <begin position="219"/>
        <end position="243"/>
    </location>
</feature>
<dbReference type="AlphaFoldDB" id="A0A179DII6"/>
<dbReference type="OrthoDB" id="9806253at2"/>
<dbReference type="InterPro" id="IPR002810">
    <property type="entry name" value="NfeD-like_C"/>
</dbReference>
<evidence type="ECO:0000256" key="4">
    <source>
        <dbReference type="ARBA" id="ARBA00023136"/>
    </source>
</evidence>
<dbReference type="InterPro" id="IPR056739">
    <property type="entry name" value="NfeD_membrane"/>
</dbReference>
<accession>A0A179DII6</accession>
<evidence type="ECO:0000256" key="5">
    <source>
        <dbReference type="SAM" id="Phobius"/>
    </source>
</evidence>
<evidence type="ECO:0000259" key="8">
    <source>
        <dbReference type="Pfam" id="PF25145"/>
    </source>
</evidence>
<keyword evidence="2 5" id="KW-0812">Transmembrane</keyword>
<name>A0A179DII6_9SPHI</name>
<evidence type="ECO:0000259" key="7">
    <source>
        <dbReference type="Pfam" id="PF24961"/>
    </source>
</evidence>
<dbReference type="SUPFAM" id="SSF52096">
    <property type="entry name" value="ClpP/crotonase"/>
    <property type="match status" value="1"/>
</dbReference>
<dbReference type="InterPro" id="IPR056738">
    <property type="entry name" value="NfeD1b_N"/>
</dbReference>
<dbReference type="Pfam" id="PF25145">
    <property type="entry name" value="NfeD1b_N"/>
    <property type="match status" value="1"/>
</dbReference>
<dbReference type="PANTHER" id="PTHR33507">
    <property type="entry name" value="INNER MEMBRANE PROTEIN YBBJ"/>
    <property type="match status" value="1"/>
</dbReference>
<dbReference type="RefSeq" id="WP_068822130.1">
    <property type="nucleotide sequence ID" value="NZ_LWHJ01000022.1"/>
</dbReference>
<dbReference type="InterPro" id="IPR029045">
    <property type="entry name" value="ClpP/crotonase-like_dom_sf"/>
</dbReference>
<feature type="transmembrane region" description="Helical" evidence="5">
    <location>
        <begin position="275"/>
        <end position="294"/>
    </location>
</feature>
<sequence>MKRIINGILFLIICFSSTNILAQTKVYQLNLKEEINPAAWRATKKAFEAAKQNGATVMIIDMNTYGGLLDYADSIRTKILNSNLKTIVYIDNNAASAGALISIACDKIYMVRGASIGAASVVNGNGEVLPEKYQSYMRGLMRTTAEAKGRNPKIAEAFVDPNVEIKDINEKGKVLTFTTNEAIANGFCNGEASSISDVLAKEGISNFQKTEYQPTTVDFIIGFLTNPAVSSILILLIIGGIYFELQAPGIGFALLVTIVASLLFFAPLYVEGLAANWEILLFVGGVVLLILEIFLIPGFGVLGILGIIFIIIGLAMSLILNDFFDLSISGSERITQSFLIVLASMIAAIALSVIFGGNILKSGAFQRLVLNDEQQSNEGYQVKKPRIELLGKRGFAKTDLRPSGRIDIDGEWFDAVSDDGYIDHGTDIIISKIENYNLVVRKVS</sequence>
<evidence type="ECO:0000256" key="2">
    <source>
        <dbReference type="ARBA" id="ARBA00022692"/>
    </source>
</evidence>
<evidence type="ECO:0000259" key="6">
    <source>
        <dbReference type="Pfam" id="PF01957"/>
    </source>
</evidence>
<evidence type="ECO:0000256" key="1">
    <source>
        <dbReference type="ARBA" id="ARBA00004141"/>
    </source>
</evidence>
<dbReference type="Gene3D" id="2.40.50.140">
    <property type="entry name" value="Nucleic acid-binding proteins"/>
    <property type="match status" value="1"/>
</dbReference>
<dbReference type="Pfam" id="PF01957">
    <property type="entry name" value="NfeD"/>
    <property type="match status" value="1"/>
</dbReference>
<reference evidence="9 10" key="1">
    <citation type="submission" date="2016-04" db="EMBL/GenBank/DDBJ databases">
        <authorList>
            <person name="Evans L.H."/>
            <person name="Alamgir A."/>
            <person name="Owens N."/>
            <person name="Weber N.D."/>
            <person name="Virtaneva K."/>
            <person name="Barbian K."/>
            <person name="Babar A."/>
            <person name="Rosenke K."/>
        </authorList>
    </citation>
    <scope>NUCLEOTIDE SEQUENCE [LARGE SCALE GENOMIC DNA]</scope>
    <source>
        <strain evidence="9 10">CCM 8644</strain>
    </source>
</reference>
<comment type="caution">
    <text evidence="9">The sequence shown here is derived from an EMBL/GenBank/DDBJ whole genome shotgun (WGS) entry which is preliminary data.</text>
</comment>
<proteinExistence type="predicted"/>
<reference evidence="9 10" key="2">
    <citation type="submission" date="2016-06" db="EMBL/GenBank/DDBJ databases">
        <title>Pedobacter psychrophilus sp. nov., isolated from Antarctic fragmentary rock.</title>
        <authorList>
            <person name="Svec P."/>
        </authorList>
    </citation>
    <scope>NUCLEOTIDE SEQUENCE [LARGE SCALE GENOMIC DNA]</scope>
    <source>
        <strain evidence="9 10">CCM 8644</strain>
    </source>
</reference>
<organism evidence="9 10">
    <name type="scientific">Pedobacter psychrophilus</name>
    <dbReference type="NCBI Taxonomy" id="1826909"/>
    <lineage>
        <taxon>Bacteria</taxon>
        <taxon>Pseudomonadati</taxon>
        <taxon>Bacteroidota</taxon>
        <taxon>Sphingobacteriia</taxon>
        <taxon>Sphingobacteriales</taxon>
        <taxon>Sphingobacteriaceae</taxon>
        <taxon>Pedobacter</taxon>
    </lineage>
</organism>
<gene>
    <name evidence="9" type="ORF">A5893_07890</name>
</gene>
<evidence type="ECO:0000256" key="3">
    <source>
        <dbReference type="ARBA" id="ARBA00022989"/>
    </source>
</evidence>
<keyword evidence="3 5" id="KW-1133">Transmembrane helix</keyword>
<dbReference type="Pfam" id="PF24961">
    <property type="entry name" value="NfeD_membrane"/>
    <property type="match status" value="1"/>
</dbReference>
<dbReference type="PANTHER" id="PTHR33507:SF3">
    <property type="entry name" value="INNER MEMBRANE PROTEIN YBBJ"/>
    <property type="match status" value="1"/>
</dbReference>
<keyword evidence="10" id="KW-1185">Reference proteome</keyword>
<feature type="domain" description="NfeD-like C-terminal" evidence="6">
    <location>
        <begin position="388"/>
        <end position="442"/>
    </location>
</feature>
<dbReference type="GO" id="GO:0008233">
    <property type="term" value="F:peptidase activity"/>
    <property type="evidence" value="ECO:0007669"/>
    <property type="project" value="UniProtKB-KW"/>
</dbReference>
<keyword evidence="9" id="KW-0645">Protease</keyword>
<feature type="domain" description="NfeD integral membrane" evidence="7">
    <location>
        <begin position="229"/>
        <end position="354"/>
    </location>
</feature>
<keyword evidence="4 5" id="KW-0472">Membrane</keyword>
<dbReference type="CDD" id="cd07021">
    <property type="entry name" value="Clp_protease_NfeD_like"/>
    <property type="match status" value="1"/>
</dbReference>
<dbReference type="Gene3D" id="3.90.226.10">
    <property type="entry name" value="2-enoyl-CoA Hydratase, Chain A, domain 1"/>
    <property type="match status" value="1"/>
</dbReference>
<dbReference type="GO" id="GO:0005886">
    <property type="term" value="C:plasma membrane"/>
    <property type="evidence" value="ECO:0007669"/>
    <property type="project" value="TreeGrafter"/>
</dbReference>
<dbReference type="Proteomes" id="UP000078459">
    <property type="component" value="Unassembled WGS sequence"/>
</dbReference>
<dbReference type="SUPFAM" id="SSF141322">
    <property type="entry name" value="NfeD domain-like"/>
    <property type="match status" value="1"/>
</dbReference>
<dbReference type="STRING" id="1826909.A5893_07890"/>
<keyword evidence="9" id="KW-0378">Hydrolase</keyword>